<dbReference type="EMBL" id="BKCJ010191820">
    <property type="protein sequence ID" value="GEY59338.1"/>
    <property type="molecule type" value="Genomic_DNA"/>
</dbReference>
<gene>
    <name evidence="2" type="ORF">Tci_431312</name>
</gene>
<comment type="caution">
    <text evidence="2">The sequence shown here is derived from an EMBL/GenBank/DDBJ whole genome shotgun (WGS) entry which is preliminary data.</text>
</comment>
<accession>A0A699HQY7</accession>
<sequence length="100" mass="11034">MIFDGMVWNLNNKVLEFLTYPSPSFSGQTVSLFDTMLVHQGKGSRTPTKPHHTPSPEAQQSSPTAPSSPSLPPATTEIIPTVIPTDIPTLRQYFRRARIA</sequence>
<name>A0A699HQY7_TANCI</name>
<reference evidence="2" key="1">
    <citation type="journal article" date="2019" name="Sci. Rep.">
        <title>Draft genome of Tanacetum cinerariifolium, the natural source of mosquito coil.</title>
        <authorList>
            <person name="Yamashiro T."/>
            <person name="Shiraishi A."/>
            <person name="Satake H."/>
            <person name="Nakayama K."/>
        </authorList>
    </citation>
    <scope>NUCLEOTIDE SEQUENCE</scope>
</reference>
<feature type="region of interest" description="Disordered" evidence="1">
    <location>
        <begin position="38"/>
        <end position="82"/>
    </location>
</feature>
<evidence type="ECO:0000313" key="2">
    <source>
        <dbReference type="EMBL" id="GEY59338.1"/>
    </source>
</evidence>
<evidence type="ECO:0000256" key="1">
    <source>
        <dbReference type="SAM" id="MobiDB-lite"/>
    </source>
</evidence>
<organism evidence="2">
    <name type="scientific">Tanacetum cinerariifolium</name>
    <name type="common">Dalmatian daisy</name>
    <name type="synonym">Chrysanthemum cinerariifolium</name>
    <dbReference type="NCBI Taxonomy" id="118510"/>
    <lineage>
        <taxon>Eukaryota</taxon>
        <taxon>Viridiplantae</taxon>
        <taxon>Streptophyta</taxon>
        <taxon>Embryophyta</taxon>
        <taxon>Tracheophyta</taxon>
        <taxon>Spermatophyta</taxon>
        <taxon>Magnoliopsida</taxon>
        <taxon>eudicotyledons</taxon>
        <taxon>Gunneridae</taxon>
        <taxon>Pentapetalae</taxon>
        <taxon>asterids</taxon>
        <taxon>campanulids</taxon>
        <taxon>Asterales</taxon>
        <taxon>Asteraceae</taxon>
        <taxon>Asteroideae</taxon>
        <taxon>Anthemideae</taxon>
        <taxon>Anthemidinae</taxon>
        <taxon>Tanacetum</taxon>
    </lineage>
</organism>
<feature type="compositionally biased region" description="Low complexity" evidence="1">
    <location>
        <begin position="55"/>
        <end position="82"/>
    </location>
</feature>
<dbReference type="AlphaFoldDB" id="A0A699HQY7"/>
<protein>
    <submittedName>
        <fullName evidence="2">Uncharacterized protein</fullName>
    </submittedName>
</protein>
<proteinExistence type="predicted"/>